<keyword evidence="3" id="KW-1185">Reference proteome</keyword>
<organism evidence="2 3">
    <name type="scientific">Ancylostoma ceylanicum</name>
    <dbReference type="NCBI Taxonomy" id="53326"/>
    <lineage>
        <taxon>Eukaryota</taxon>
        <taxon>Metazoa</taxon>
        <taxon>Ecdysozoa</taxon>
        <taxon>Nematoda</taxon>
        <taxon>Chromadorea</taxon>
        <taxon>Rhabditida</taxon>
        <taxon>Rhabditina</taxon>
        <taxon>Rhabditomorpha</taxon>
        <taxon>Strongyloidea</taxon>
        <taxon>Ancylostomatidae</taxon>
        <taxon>Ancylostomatinae</taxon>
        <taxon>Ancylostoma</taxon>
    </lineage>
</organism>
<comment type="caution">
    <text evidence="2">The sequence shown here is derived from an EMBL/GenBank/DDBJ whole genome shotgun (WGS) entry which is preliminary data.</text>
</comment>
<dbReference type="EMBL" id="JARK01001350">
    <property type="protein sequence ID" value="EYC23986.1"/>
    <property type="molecule type" value="Genomic_DNA"/>
</dbReference>
<keyword evidence="1" id="KW-1133">Transmembrane helix</keyword>
<keyword evidence="1" id="KW-0472">Membrane</keyword>
<keyword evidence="1" id="KW-0812">Transmembrane</keyword>
<evidence type="ECO:0000313" key="3">
    <source>
        <dbReference type="Proteomes" id="UP000024635"/>
    </source>
</evidence>
<feature type="transmembrane region" description="Helical" evidence="1">
    <location>
        <begin position="32"/>
        <end position="52"/>
    </location>
</feature>
<name>A0A016V9P4_9BILA</name>
<dbReference type="AlphaFoldDB" id="A0A016V9P4"/>
<gene>
    <name evidence="2" type="primary">Acey_s0014.g2255</name>
    <name evidence="2" type="ORF">Y032_0014g2255</name>
</gene>
<sequence length="92" mass="10159">MKASLPCVEGADECSAVGCACVPKPRECHNSALVTLDLVDTVVALLLYYLFLTLHWKKFLQQFLDGHGPVRHEDSTKRGGGHTLSITCWIVF</sequence>
<evidence type="ECO:0000256" key="1">
    <source>
        <dbReference type="SAM" id="Phobius"/>
    </source>
</evidence>
<dbReference type="Proteomes" id="UP000024635">
    <property type="component" value="Unassembled WGS sequence"/>
</dbReference>
<accession>A0A016V9P4</accession>
<evidence type="ECO:0000313" key="2">
    <source>
        <dbReference type="EMBL" id="EYC23986.1"/>
    </source>
</evidence>
<protein>
    <submittedName>
        <fullName evidence="2">Uncharacterized protein</fullName>
    </submittedName>
</protein>
<reference evidence="3" key="1">
    <citation type="journal article" date="2015" name="Nat. Genet.">
        <title>The genome and transcriptome of the zoonotic hookworm Ancylostoma ceylanicum identify infection-specific gene families.</title>
        <authorList>
            <person name="Schwarz E.M."/>
            <person name="Hu Y."/>
            <person name="Antoshechkin I."/>
            <person name="Miller M.M."/>
            <person name="Sternberg P.W."/>
            <person name="Aroian R.V."/>
        </authorList>
    </citation>
    <scope>NUCLEOTIDE SEQUENCE</scope>
    <source>
        <strain evidence="3">HY135</strain>
    </source>
</reference>
<proteinExistence type="predicted"/>